<evidence type="ECO:0000259" key="1">
    <source>
        <dbReference type="Pfam" id="PF13966"/>
    </source>
</evidence>
<dbReference type="SUPFAM" id="SSF56219">
    <property type="entry name" value="DNase I-like"/>
    <property type="match status" value="1"/>
</dbReference>
<protein>
    <recommendedName>
        <fullName evidence="1">Reverse transcriptase zinc-binding domain-containing protein</fullName>
    </recommendedName>
</protein>
<reference evidence="2" key="1">
    <citation type="submission" date="2018-02" db="EMBL/GenBank/DDBJ databases">
        <authorList>
            <person name="Cohen D.B."/>
            <person name="Kent A.D."/>
        </authorList>
    </citation>
    <scope>NUCLEOTIDE SEQUENCE</scope>
</reference>
<dbReference type="InterPro" id="IPR052343">
    <property type="entry name" value="Retrotransposon-Effector_Assoc"/>
</dbReference>
<dbReference type="InterPro" id="IPR026960">
    <property type="entry name" value="RVT-Znf"/>
</dbReference>
<organism evidence="2">
    <name type="scientific">Fagus sylvatica</name>
    <name type="common">Beechnut</name>
    <dbReference type="NCBI Taxonomy" id="28930"/>
    <lineage>
        <taxon>Eukaryota</taxon>
        <taxon>Viridiplantae</taxon>
        <taxon>Streptophyta</taxon>
        <taxon>Embryophyta</taxon>
        <taxon>Tracheophyta</taxon>
        <taxon>Spermatophyta</taxon>
        <taxon>Magnoliopsida</taxon>
        <taxon>eudicotyledons</taxon>
        <taxon>Gunneridae</taxon>
        <taxon>Pentapetalae</taxon>
        <taxon>rosids</taxon>
        <taxon>fabids</taxon>
        <taxon>Fagales</taxon>
        <taxon>Fagaceae</taxon>
        <taxon>Fagus</taxon>
    </lineage>
</organism>
<dbReference type="PANTHER" id="PTHR46890:SF1">
    <property type="entry name" value="REVERSE TRANSCRIPTASE DOMAIN-CONTAINING PROTEIN"/>
    <property type="match status" value="1"/>
</dbReference>
<accession>A0A2N9GJ10</accession>
<dbReference type="PANTHER" id="PTHR46890">
    <property type="entry name" value="NON-LTR RETROLELEMENT REVERSE TRANSCRIPTASE-LIKE PROTEIN-RELATED"/>
    <property type="match status" value="1"/>
</dbReference>
<name>A0A2N9GJ10_FAGSY</name>
<dbReference type="AlphaFoldDB" id="A0A2N9GJ10"/>
<proteinExistence type="predicted"/>
<dbReference type="EMBL" id="OIVN01001945">
    <property type="protein sequence ID" value="SPC99174.1"/>
    <property type="molecule type" value="Genomic_DNA"/>
</dbReference>
<evidence type="ECO:0000313" key="2">
    <source>
        <dbReference type="EMBL" id="SPC99174.1"/>
    </source>
</evidence>
<gene>
    <name evidence="2" type="ORF">FSB_LOCUS27056</name>
</gene>
<sequence>MTHSGYEWEMGLNEISNTLHYQTHIPATFPNQPTTLYTNPSLYPLPFSHPQRPSFNPTFPPPQASIQTPFHFGHNPPLPSGTTIPAIPQQHACTRPLLGKPIGKAFFRIDAKHFTLGFDGGRVDPYQIIETRGKFRGSLWLGIDGLHWVLGVVGIVRDPVTTKEGFFRFLKNGYRTLDFSCLKNRGGRFVELCDYHCGAQQGEIRIPEGRNGAGWVLFAAEIRRFFLGENSVATAVSGAKAGAATVAGGRKQTRIQLRNARTSKSRDFRRQRDNREDFTQWFYKEAIQNKSRAVMSEVEPRPTRKFSFKWNPHPNTLVITKREGEIRKATWVGLSEVVALVEAVRTTRPGKELKIDPLDRVGHLDEDGPSRAFGLDFNPITRPVMASTNNTLLDQVGFSHEPNPGLLIKPVCQVNLMPDLSDELRSTEGSLSTEQSPVVSALGESAMDSLDSCLADADQYSLPMVFHNPIVLSTGEPDIGVGLQLSSMSSVECDGVQLLMACRSRDKEEVDRQSLPRALCLANEGDVVDALTQPSKWVDKQMNMLRKQVGVSIKGHEAECLALLRKIEVDRKSIGSTSGETKLDCLDLRVVKSIWSNRYADWVGLDAVNTAGGILIMWDKRVVEKLDVLVGSFSVSCHWRGLVDGFDWICSGVYGPHSDEGHIQFLEELSNIRQRWASPCGASPPSMSRIDRALVSLDWEEHFPDVLLKLLPWPISDHHPLLVEARGLACGKSSFKFENMWLKSEGFVDRVSSWWSGYEFFRTPSFVLASKLKALKEDLKHWNRVTFGDVRLQRLRRMGDILDLDVKEGRVGLSSEEFNLREELKSEVIRSLEVDGCIYEDKEDIKTQVERFYHSLFQESESWRPEVDGIEFDSIDVLDRDMLERPFDGEEVFQVIQNMQGDKAPGPDGFTMAFFQKCWRVVEADIMAFFGEVFEFCNLIGSVYKILAKVLANRLALVLDSIISEAQNSFVGGRKILDSVLIANECLDSQLKSRIPGLICKLDIEKAYDHACISTVILADNGSAQPNVEESYDTILFCDADPEQLLYICMVLICFEVVTGLKVNMNKSEMVPIGEVVRWCSDCPLKEIFPCLYGCSLNQNDSVAWVLDSPMPGGLWEWNLSFGRSFNDWELDQVMAFFSVIHSHIPRVFLPIDCDGVLNRKGVFDSRSYFHVLHAPVAVAFPWKIIWGVKSPRRVAFFMWTVAWGRILTCDNLRKRGIVLVGWCCMCKGDDESVDHLFIHC</sequence>
<feature type="domain" description="Reverse transcriptase zinc-binding" evidence="1">
    <location>
        <begin position="1164"/>
        <end position="1241"/>
    </location>
</feature>
<dbReference type="InterPro" id="IPR036691">
    <property type="entry name" value="Endo/exonu/phosph_ase_sf"/>
</dbReference>
<dbReference type="Pfam" id="PF13966">
    <property type="entry name" value="zf-RVT"/>
    <property type="match status" value="1"/>
</dbReference>